<gene>
    <name evidence="1" type="ORF">A3B81_03500</name>
</gene>
<reference evidence="1 2" key="1">
    <citation type="journal article" date="2016" name="Nat. Commun.">
        <title>Thousands of microbial genomes shed light on interconnected biogeochemical processes in an aquifer system.</title>
        <authorList>
            <person name="Anantharaman K."/>
            <person name="Brown C.T."/>
            <person name="Hug L.A."/>
            <person name="Sharon I."/>
            <person name="Castelle C.J."/>
            <person name="Probst A.J."/>
            <person name="Thomas B.C."/>
            <person name="Singh A."/>
            <person name="Wilkins M.J."/>
            <person name="Karaoz U."/>
            <person name="Brodie E.L."/>
            <person name="Williams K.H."/>
            <person name="Hubbard S.S."/>
            <person name="Banfield J.F."/>
        </authorList>
    </citation>
    <scope>NUCLEOTIDE SEQUENCE [LARGE SCALE GENOMIC DNA]</scope>
</reference>
<dbReference type="Proteomes" id="UP000179362">
    <property type="component" value="Unassembled WGS sequence"/>
</dbReference>
<dbReference type="EMBL" id="MFTA01000049">
    <property type="protein sequence ID" value="OGI51709.1"/>
    <property type="molecule type" value="Genomic_DNA"/>
</dbReference>
<evidence type="ECO:0000313" key="2">
    <source>
        <dbReference type="Proteomes" id="UP000179362"/>
    </source>
</evidence>
<sequence length="89" mass="10057">MADIRKKGKIPLGPNLPPQDAELMEVLKSDEKWNVYDLDDGSQIRMRATVIEIWRIVNAYDGDGNPAYVIKSQNITSVTAPDNLKRVMK</sequence>
<comment type="caution">
    <text evidence="1">The sequence shown here is derived from an EMBL/GenBank/DDBJ whole genome shotgun (WGS) entry which is preliminary data.</text>
</comment>
<proteinExistence type="predicted"/>
<name>A0A1F6U334_9PROT</name>
<dbReference type="AlphaFoldDB" id="A0A1F6U334"/>
<evidence type="ECO:0000313" key="1">
    <source>
        <dbReference type="EMBL" id="OGI51709.1"/>
    </source>
</evidence>
<protein>
    <submittedName>
        <fullName evidence="1">Uncharacterized protein</fullName>
    </submittedName>
</protein>
<accession>A0A1F6U334</accession>
<organism evidence="1 2">
    <name type="scientific">Candidatus Muproteobacteria bacterium RIFCSPHIGHO2_02_FULL_65_16</name>
    <dbReference type="NCBI Taxonomy" id="1817766"/>
    <lineage>
        <taxon>Bacteria</taxon>
        <taxon>Pseudomonadati</taxon>
        <taxon>Pseudomonadota</taxon>
        <taxon>Candidatus Muproteobacteria</taxon>
    </lineage>
</organism>